<gene>
    <name evidence="3" type="ORF">GPM918_LOCUS21631</name>
    <name evidence="4" type="ORF">SRO942_LOCUS21632</name>
</gene>
<accession>A0A814TDV5</accession>
<protein>
    <submittedName>
        <fullName evidence="3">Uncharacterized protein</fullName>
    </submittedName>
</protein>
<feature type="transmembrane region" description="Helical" evidence="2">
    <location>
        <begin position="23"/>
        <end position="43"/>
    </location>
</feature>
<evidence type="ECO:0000256" key="2">
    <source>
        <dbReference type="SAM" id="Phobius"/>
    </source>
</evidence>
<comment type="caution">
    <text evidence="3">The sequence shown here is derived from an EMBL/GenBank/DDBJ whole genome shotgun (WGS) entry which is preliminary data.</text>
</comment>
<evidence type="ECO:0000256" key="1">
    <source>
        <dbReference type="SAM" id="MobiDB-lite"/>
    </source>
</evidence>
<keyword evidence="5" id="KW-1185">Reference proteome</keyword>
<evidence type="ECO:0000313" key="5">
    <source>
        <dbReference type="Proteomes" id="UP000663829"/>
    </source>
</evidence>
<dbReference type="AlphaFoldDB" id="A0A814TDV5"/>
<proteinExistence type="predicted"/>
<keyword evidence="2" id="KW-0812">Transmembrane</keyword>
<evidence type="ECO:0000313" key="3">
    <source>
        <dbReference type="EMBL" id="CAF1160073.1"/>
    </source>
</evidence>
<dbReference type="Proteomes" id="UP000681722">
    <property type="component" value="Unassembled WGS sequence"/>
</dbReference>
<name>A0A814TDV5_9BILA</name>
<sequence length="148" mass="16814">MGLNQTFSNINKYGWFLQWPKKWIALLGIIQIFLALVIAGMEVGHTIVDLYRSTAFGGFILFIPLLICAIFVLITVCKSRNINSSNKADSDDSPRRQNYVTTKPAKNDMKKNPSSPFNNTYQKGQIQTYMIQNQYEESCCKTLAENCT</sequence>
<organism evidence="3 5">
    <name type="scientific">Didymodactylos carnosus</name>
    <dbReference type="NCBI Taxonomy" id="1234261"/>
    <lineage>
        <taxon>Eukaryota</taxon>
        <taxon>Metazoa</taxon>
        <taxon>Spiralia</taxon>
        <taxon>Gnathifera</taxon>
        <taxon>Rotifera</taxon>
        <taxon>Eurotatoria</taxon>
        <taxon>Bdelloidea</taxon>
        <taxon>Philodinida</taxon>
        <taxon>Philodinidae</taxon>
        <taxon>Didymodactylos</taxon>
    </lineage>
</organism>
<reference evidence="3" key="1">
    <citation type="submission" date="2021-02" db="EMBL/GenBank/DDBJ databases">
        <authorList>
            <person name="Nowell W R."/>
        </authorList>
    </citation>
    <scope>NUCLEOTIDE SEQUENCE</scope>
</reference>
<dbReference type="Proteomes" id="UP000663829">
    <property type="component" value="Unassembled WGS sequence"/>
</dbReference>
<dbReference type="OrthoDB" id="10015480at2759"/>
<dbReference type="EMBL" id="CAJOBC010007173">
    <property type="protein sequence ID" value="CAF3923630.1"/>
    <property type="molecule type" value="Genomic_DNA"/>
</dbReference>
<keyword evidence="2" id="KW-1133">Transmembrane helix</keyword>
<dbReference type="EMBL" id="CAJNOQ010007172">
    <property type="protein sequence ID" value="CAF1160073.1"/>
    <property type="molecule type" value="Genomic_DNA"/>
</dbReference>
<keyword evidence="2" id="KW-0472">Membrane</keyword>
<evidence type="ECO:0000313" key="4">
    <source>
        <dbReference type="EMBL" id="CAF3923630.1"/>
    </source>
</evidence>
<feature type="region of interest" description="Disordered" evidence="1">
    <location>
        <begin position="85"/>
        <end position="118"/>
    </location>
</feature>
<feature type="transmembrane region" description="Helical" evidence="2">
    <location>
        <begin position="55"/>
        <end position="76"/>
    </location>
</feature>